<protein>
    <submittedName>
        <fullName evidence="2">Uncharacterized protein</fullName>
    </submittedName>
</protein>
<keyword evidence="3" id="KW-1185">Reference proteome</keyword>
<dbReference type="Proteomes" id="UP001151002">
    <property type="component" value="Unassembled WGS sequence"/>
</dbReference>
<evidence type="ECO:0000313" key="3">
    <source>
        <dbReference type="Proteomes" id="UP001151002"/>
    </source>
</evidence>
<proteinExistence type="predicted"/>
<dbReference type="RefSeq" id="WP_267568589.1">
    <property type="nucleotide sequence ID" value="NZ_JAPNTZ010000018.1"/>
</dbReference>
<feature type="compositionally biased region" description="Low complexity" evidence="1">
    <location>
        <begin position="38"/>
        <end position="53"/>
    </location>
</feature>
<gene>
    <name evidence="2" type="ORF">OWR29_39065</name>
</gene>
<evidence type="ECO:0000313" key="2">
    <source>
        <dbReference type="EMBL" id="MCY1144032.1"/>
    </source>
</evidence>
<comment type="caution">
    <text evidence="2">The sequence shown here is derived from an EMBL/GenBank/DDBJ whole genome shotgun (WGS) entry which is preliminary data.</text>
</comment>
<evidence type="ECO:0000256" key="1">
    <source>
        <dbReference type="SAM" id="MobiDB-lite"/>
    </source>
</evidence>
<feature type="region of interest" description="Disordered" evidence="1">
    <location>
        <begin position="1"/>
        <end position="53"/>
    </location>
</feature>
<reference evidence="2" key="1">
    <citation type="submission" date="2022-11" db="EMBL/GenBank/DDBJ databases">
        <authorList>
            <person name="Somphong A."/>
            <person name="Phongsopitanun W."/>
        </authorList>
    </citation>
    <scope>NUCLEOTIDE SEQUENCE</scope>
    <source>
        <strain evidence="2">Pm04-4</strain>
    </source>
</reference>
<sequence length="246" mass="25079">MGVNIFEPVPESQPPAAAPPHARTAGSGEHPVPAAADAGSPRTGSGAARAGAAPVAVTPWRITDLPSRHRPAPAGALSARTAARLIGAYSRAGDIIVSVGDDPALAGAAGAGGHRYHGPAAVPELCGLRLDGAVTLIVLPWPQAAETEHDPQAPFRCCRRLLKTNGSTVVVFRPGPDLDKGTDHHGSVVTAAWQAGLACSQSIVAVGSRHRRRRPGAPSSAAAPATALPVVQFELLVFTLAQDRHG</sequence>
<dbReference type="EMBL" id="JAPNTZ010000018">
    <property type="protein sequence ID" value="MCY1144032.1"/>
    <property type="molecule type" value="Genomic_DNA"/>
</dbReference>
<accession>A0ABT4BC22</accession>
<organism evidence="2 3">
    <name type="scientific">Paractinoplanes pyxinae</name>
    <dbReference type="NCBI Taxonomy" id="2997416"/>
    <lineage>
        <taxon>Bacteria</taxon>
        <taxon>Bacillati</taxon>
        <taxon>Actinomycetota</taxon>
        <taxon>Actinomycetes</taxon>
        <taxon>Micromonosporales</taxon>
        <taxon>Micromonosporaceae</taxon>
        <taxon>Paractinoplanes</taxon>
    </lineage>
</organism>
<name>A0ABT4BC22_9ACTN</name>